<dbReference type="OrthoDB" id="5855031at2759"/>
<protein>
    <submittedName>
        <fullName evidence="1">Uncharacterized protein</fullName>
    </submittedName>
</protein>
<name>W2SY41_NECAM</name>
<organism evidence="1 2">
    <name type="scientific">Necator americanus</name>
    <name type="common">Human hookworm</name>
    <dbReference type="NCBI Taxonomy" id="51031"/>
    <lineage>
        <taxon>Eukaryota</taxon>
        <taxon>Metazoa</taxon>
        <taxon>Ecdysozoa</taxon>
        <taxon>Nematoda</taxon>
        <taxon>Chromadorea</taxon>
        <taxon>Rhabditida</taxon>
        <taxon>Rhabditina</taxon>
        <taxon>Rhabditomorpha</taxon>
        <taxon>Strongyloidea</taxon>
        <taxon>Ancylostomatidae</taxon>
        <taxon>Bunostominae</taxon>
        <taxon>Necator</taxon>
    </lineage>
</organism>
<dbReference type="EMBL" id="KI660360">
    <property type="protein sequence ID" value="ETN74458.1"/>
    <property type="molecule type" value="Genomic_DNA"/>
</dbReference>
<accession>W2SY41</accession>
<dbReference type="Proteomes" id="UP000053676">
    <property type="component" value="Unassembled WGS sequence"/>
</dbReference>
<evidence type="ECO:0000313" key="2">
    <source>
        <dbReference type="Proteomes" id="UP000053676"/>
    </source>
</evidence>
<dbReference type="KEGG" id="nai:NECAME_12978"/>
<keyword evidence="2" id="KW-1185">Reference proteome</keyword>
<dbReference type="AlphaFoldDB" id="W2SY41"/>
<evidence type="ECO:0000313" key="1">
    <source>
        <dbReference type="EMBL" id="ETN74458.1"/>
    </source>
</evidence>
<gene>
    <name evidence="1" type="ORF">NECAME_12978</name>
</gene>
<proteinExistence type="predicted"/>
<reference evidence="2" key="1">
    <citation type="journal article" date="2014" name="Nat. Genet.">
        <title>Genome of the human hookworm Necator americanus.</title>
        <authorList>
            <person name="Tang Y.T."/>
            <person name="Gao X."/>
            <person name="Rosa B.A."/>
            <person name="Abubucker S."/>
            <person name="Hallsworth-Pepin K."/>
            <person name="Martin J."/>
            <person name="Tyagi R."/>
            <person name="Heizer E."/>
            <person name="Zhang X."/>
            <person name="Bhonagiri-Palsikar V."/>
            <person name="Minx P."/>
            <person name="Warren W.C."/>
            <person name="Wang Q."/>
            <person name="Zhan B."/>
            <person name="Hotez P.J."/>
            <person name="Sternberg P.W."/>
            <person name="Dougall A."/>
            <person name="Gaze S.T."/>
            <person name="Mulvenna J."/>
            <person name="Sotillo J."/>
            <person name="Ranganathan S."/>
            <person name="Rabelo E.M."/>
            <person name="Wilson R.K."/>
            <person name="Felgner P.L."/>
            <person name="Bethony J."/>
            <person name="Hawdon J.M."/>
            <person name="Gasser R.B."/>
            <person name="Loukas A."/>
            <person name="Mitreva M."/>
        </authorList>
    </citation>
    <scope>NUCLEOTIDE SEQUENCE [LARGE SCALE GENOMIC DNA]</scope>
</reference>
<sequence length="156" mass="17877">MGHARRFMRDAHVDTNGMQWNQLDYKPSEFYGDLSKLYFKLQNYLGISSKEGLVCLQKGCIPQVSTVNALLLLRSLENGWAAPDSNTGQLLGDAIRTILADRIDAATHVRKVPVVNDIGVHEHFEYFQKNRFERFVKMHFEAKIDGLIIAKHFVRN</sequence>
<dbReference type="STRING" id="51031.W2SY41"/>